<dbReference type="GeneID" id="39603445"/>
<reference evidence="2 3" key="1">
    <citation type="journal article" date="2018" name="Front. Microbiol.">
        <title>Genomic and genetic insights into a cosmopolitan fungus, Paecilomyces variotii (Eurotiales).</title>
        <authorList>
            <person name="Urquhart A.S."/>
            <person name="Mondo S.J."/>
            <person name="Makela M.R."/>
            <person name="Hane J.K."/>
            <person name="Wiebenga A."/>
            <person name="He G."/>
            <person name="Mihaltcheva S."/>
            <person name="Pangilinan J."/>
            <person name="Lipzen A."/>
            <person name="Barry K."/>
            <person name="de Vries R.P."/>
            <person name="Grigoriev I.V."/>
            <person name="Idnurm A."/>
        </authorList>
    </citation>
    <scope>NUCLEOTIDE SEQUENCE [LARGE SCALE GENOMIC DNA]</scope>
    <source>
        <strain evidence="2 3">CBS 101075</strain>
    </source>
</reference>
<sequence length="166" mass="18379">MFSNSGRCEGLDFPAGTHQAAACGACVAFLWLVCLDGRLTALLARDCLRLPKAAESRTPDGPLQSPLDTQRSRYGDAKTGRDSVREGRPVLSPEQIFLPRHCECGLDLRFRRLLTQQRGDLLEAGWSTQRCLSILRYAQFPVGNRDAVRSPAFFLSAEHETSQPCL</sequence>
<gene>
    <name evidence="2" type="ORF">C8Q69DRAFT_91990</name>
</gene>
<keyword evidence="3" id="KW-1185">Reference proteome</keyword>
<feature type="compositionally biased region" description="Basic and acidic residues" evidence="1">
    <location>
        <begin position="70"/>
        <end position="85"/>
    </location>
</feature>
<dbReference type="RefSeq" id="XP_028482428.1">
    <property type="nucleotide sequence ID" value="XM_028634168.1"/>
</dbReference>
<proteinExistence type="predicted"/>
<evidence type="ECO:0000313" key="3">
    <source>
        <dbReference type="Proteomes" id="UP000283841"/>
    </source>
</evidence>
<dbReference type="Proteomes" id="UP000283841">
    <property type="component" value="Unassembled WGS sequence"/>
</dbReference>
<feature type="region of interest" description="Disordered" evidence="1">
    <location>
        <begin position="54"/>
        <end position="85"/>
    </location>
</feature>
<dbReference type="EMBL" id="RCNU01000012">
    <property type="protein sequence ID" value="RWQ92783.1"/>
    <property type="molecule type" value="Genomic_DNA"/>
</dbReference>
<evidence type="ECO:0000313" key="2">
    <source>
        <dbReference type="EMBL" id="RWQ92783.1"/>
    </source>
</evidence>
<protein>
    <submittedName>
        <fullName evidence="2">Uncharacterized protein</fullName>
    </submittedName>
</protein>
<dbReference type="AlphaFoldDB" id="A0A443HLU5"/>
<organism evidence="2 3">
    <name type="scientific">Byssochlamys spectabilis</name>
    <name type="common">Paecilomyces variotii</name>
    <dbReference type="NCBI Taxonomy" id="264951"/>
    <lineage>
        <taxon>Eukaryota</taxon>
        <taxon>Fungi</taxon>
        <taxon>Dikarya</taxon>
        <taxon>Ascomycota</taxon>
        <taxon>Pezizomycotina</taxon>
        <taxon>Eurotiomycetes</taxon>
        <taxon>Eurotiomycetidae</taxon>
        <taxon>Eurotiales</taxon>
        <taxon>Thermoascaceae</taxon>
        <taxon>Paecilomyces</taxon>
    </lineage>
</organism>
<comment type="caution">
    <text evidence="2">The sequence shown here is derived from an EMBL/GenBank/DDBJ whole genome shotgun (WGS) entry which is preliminary data.</text>
</comment>
<evidence type="ECO:0000256" key="1">
    <source>
        <dbReference type="SAM" id="MobiDB-lite"/>
    </source>
</evidence>
<name>A0A443HLU5_BYSSP</name>
<accession>A0A443HLU5</accession>
<dbReference type="VEuPathDB" id="FungiDB:C8Q69DRAFT_91990"/>